<protein>
    <submittedName>
        <fullName evidence="1">Uncharacterized protein</fullName>
    </submittedName>
</protein>
<dbReference type="Proteomes" id="UP000321085">
    <property type="component" value="Unassembled WGS sequence"/>
</dbReference>
<evidence type="ECO:0000313" key="1">
    <source>
        <dbReference type="EMBL" id="GEO16405.1"/>
    </source>
</evidence>
<name>A0A512BWU3_9HYPH</name>
<evidence type="ECO:0000313" key="2">
    <source>
        <dbReference type="Proteomes" id="UP000321085"/>
    </source>
</evidence>
<gene>
    <name evidence="1" type="ORF">MAE02_41010</name>
</gene>
<keyword evidence="2" id="KW-1185">Reference proteome</keyword>
<proteinExistence type="predicted"/>
<dbReference type="EMBL" id="BJYU01000064">
    <property type="protein sequence ID" value="GEO16405.1"/>
    <property type="molecule type" value="Genomic_DNA"/>
</dbReference>
<accession>A0A512BWU3</accession>
<comment type="caution">
    <text evidence="1">The sequence shown here is derived from an EMBL/GenBank/DDBJ whole genome shotgun (WGS) entry which is preliminary data.</text>
</comment>
<organism evidence="1 2">
    <name type="scientific">Microvirga aerophila</name>
    <dbReference type="NCBI Taxonomy" id="670291"/>
    <lineage>
        <taxon>Bacteria</taxon>
        <taxon>Pseudomonadati</taxon>
        <taxon>Pseudomonadota</taxon>
        <taxon>Alphaproteobacteria</taxon>
        <taxon>Hyphomicrobiales</taxon>
        <taxon>Methylobacteriaceae</taxon>
        <taxon>Microvirga</taxon>
    </lineage>
</organism>
<dbReference type="AlphaFoldDB" id="A0A512BWU3"/>
<reference evidence="1 2" key="1">
    <citation type="submission" date="2019-07" db="EMBL/GenBank/DDBJ databases">
        <title>Whole genome shotgun sequence of Microvirga aerophila NBRC 106136.</title>
        <authorList>
            <person name="Hosoyama A."/>
            <person name="Uohara A."/>
            <person name="Ohji S."/>
            <person name="Ichikawa N."/>
        </authorList>
    </citation>
    <scope>NUCLEOTIDE SEQUENCE [LARGE SCALE GENOMIC DNA]</scope>
    <source>
        <strain evidence="1 2">NBRC 106136</strain>
    </source>
</reference>
<sequence>MAGRKAFDIGGLQSKSLKILDQEGRLASPLKEFGVRRLGHGDIFPGAVKPVKPDQQLPVAVPGRDSPLEIDGSLDSVVGWACFNLQAFKQCHAGGGP</sequence>